<keyword evidence="11" id="KW-1185">Reference proteome</keyword>
<protein>
    <recommendedName>
        <fullName evidence="8">7,8-dihydroneopterin aldolase</fullName>
        <ecNumber evidence="8">4.1.2.25</ecNumber>
    </recommendedName>
</protein>
<dbReference type="PANTHER" id="PTHR42844:SF1">
    <property type="entry name" value="DIHYDRONEOPTERIN ALDOLASE 1-RELATED"/>
    <property type="match status" value="1"/>
</dbReference>
<keyword evidence="7 8" id="KW-0456">Lyase</keyword>
<feature type="domain" description="Dihydroneopterin aldolase/epimerase" evidence="9">
    <location>
        <begin position="41"/>
        <end position="151"/>
    </location>
</feature>
<dbReference type="SMART" id="SM00905">
    <property type="entry name" value="FolB"/>
    <property type="match status" value="1"/>
</dbReference>
<dbReference type="GO" id="GO:0046654">
    <property type="term" value="P:tetrahydrofolate biosynthetic process"/>
    <property type="evidence" value="ECO:0007669"/>
    <property type="project" value="UniProtKB-UniRule"/>
</dbReference>
<evidence type="ECO:0000256" key="6">
    <source>
        <dbReference type="ARBA" id="ARBA00023235"/>
    </source>
</evidence>
<evidence type="ECO:0000256" key="7">
    <source>
        <dbReference type="ARBA" id="ARBA00023239"/>
    </source>
</evidence>
<dbReference type="GO" id="GO:0016853">
    <property type="term" value="F:isomerase activity"/>
    <property type="evidence" value="ECO:0007669"/>
    <property type="project" value="UniProtKB-KW"/>
</dbReference>
<comment type="catalytic activity">
    <reaction evidence="2 8">
        <text>7,8-dihydroneopterin = 6-hydroxymethyl-7,8-dihydropterin + glycolaldehyde</text>
        <dbReference type="Rhea" id="RHEA:10540"/>
        <dbReference type="ChEBI" id="CHEBI:17001"/>
        <dbReference type="ChEBI" id="CHEBI:17071"/>
        <dbReference type="ChEBI" id="CHEBI:44841"/>
        <dbReference type="EC" id="4.1.2.25"/>
    </reaction>
</comment>
<keyword evidence="6" id="KW-0413">Isomerase</keyword>
<dbReference type="Proteomes" id="UP000184520">
    <property type="component" value="Unassembled WGS sequence"/>
</dbReference>
<evidence type="ECO:0000256" key="3">
    <source>
        <dbReference type="ARBA" id="ARBA00005013"/>
    </source>
</evidence>
<dbReference type="UniPathway" id="UPA00077">
    <property type="reaction ID" value="UER00154"/>
</dbReference>
<dbReference type="InterPro" id="IPR006157">
    <property type="entry name" value="FolB_dom"/>
</dbReference>
<dbReference type="GO" id="GO:0046656">
    <property type="term" value="P:folic acid biosynthetic process"/>
    <property type="evidence" value="ECO:0007669"/>
    <property type="project" value="UniProtKB-UniRule"/>
</dbReference>
<evidence type="ECO:0000256" key="1">
    <source>
        <dbReference type="ARBA" id="ARBA00000693"/>
    </source>
</evidence>
<dbReference type="NCBIfam" id="TIGR00526">
    <property type="entry name" value="folB_dom"/>
    <property type="match status" value="1"/>
</dbReference>
<dbReference type="FunFam" id="3.30.1130.10:FF:000002">
    <property type="entry name" value="7,8-dihydroneopterin aldolase"/>
    <property type="match status" value="1"/>
</dbReference>
<name>A0A1M5HUD1_9ALTE</name>
<dbReference type="AlphaFoldDB" id="A0A1M5HUD1"/>
<dbReference type="GO" id="GO:0005737">
    <property type="term" value="C:cytoplasm"/>
    <property type="evidence" value="ECO:0007669"/>
    <property type="project" value="TreeGrafter"/>
</dbReference>
<dbReference type="PANTHER" id="PTHR42844">
    <property type="entry name" value="DIHYDRONEOPTERIN ALDOLASE 1-RELATED"/>
    <property type="match status" value="1"/>
</dbReference>
<evidence type="ECO:0000313" key="11">
    <source>
        <dbReference type="Proteomes" id="UP000184520"/>
    </source>
</evidence>
<dbReference type="EMBL" id="FQWD01000002">
    <property type="protein sequence ID" value="SHG19569.1"/>
    <property type="molecule type" value="Genomic_DNA"/>
</dbReference>
<dbReference type="NCBIfam" id="TIGR00525">
    <property type="entry name" value="folB"/>
    <property type="match status" value="1"/>
</dbReference>
<dbReference type="InterPro" id="IPR006156">
    <property type="entry name" value="Dihydroneopterin_aldolase"/>
</dbReference>
<accession>A0A1M5HUD1</accession>
<sequence length="155" mass="16986">MTDPAASVYLYAILRAKTASGFKAFQNVIRCRLKALKMQQIFIEGLSVPTLIGVYDWERTQQTTLIMDLLINADLSEAMASDDVNHTIDYAAVAECVKEVGASSGFELLEALSKAIVDSLCARFPIQKLVLKIEKPGILPDAQKVGIQVTHEVSE</sequence>
<comment type="catalytic activity">
    <reaction evidence="1">
        <text>7,8-dihydroneopterin = 7,8-dihydromonapterin</text>
        <dbReference type="Rhea" id="RHEA:45328"/>
        <dbReference type="ChEBI" id="CHEBI:17001"/>
        <dbReference type="ChEBI" id="CHEBI:71175"/>
        <dbReference type="EC" id="5.1.99.8"/>
    </reaction>
</comment>
<evidence type="ECO:0000256" key="5">
    <source>
        <dbReference type="ARBA" id="ARBA00022909"/>
    </source>
</evidence>
<reference evidence="11" key="1">
    <citation type="submission" date="2016-11" db="EMBL/GenBank/DDBJ databases">
        <authorList>
            <person name="Varghese N."/>
            <person name="Submissions S."/>
        </authorList>
    </citation>
    <scope>NUCLEOTIDE SEQUENCE [LARGE SCALE GENOMIC DNA]</scope>
    <source>
        <strain evidence="11">CGMCC 1.8995</strain>
    </source>
</reference>
<dbReference type="Gene3D" id="3.30.1130.10">
    <property type="match status" value="1"/>
</dbReference>
<gene>
    <name evidence="10" type="ORF">SAMN05216361_1625</name>
</gene>
<comment type="pathway">
    <text evidence="3 8">Cofactor biosynthesis; tetrahydrofolate biosynthesis; 2-amino-4-hydroxy-6-hydroxymethyl-7,8-dihydropteridine diphosphate from 7,8-dihydroneopterin triphosphate: step 3/4.</text>
</comment>
<keyword evidence="5 8" id="KW-0289">Folate biosynthesis</keyword>
<dbReference type="STRING" id="634436.SAMN05216361_1625"/>
<comment type="similarity">
    <text evidence="4 8">Belongs to the DHNA family.</text>
</comment>
<evidence type="ECO:0000313" key="10">
    <source>
        <dbReference type="EMBL" id="SHG19569.1"/>
    </source>
</evidence>
<dbReference type="InterPro" id="IPR043133">
    <property type="entry name" value="GTP-CH-I_C/QueF"/>
</dbReference>
<dbReference type="SUPFAM" id="SSF55620">
    <property type="entry name" value="Tetrahydrobiopterin biosynthesis enzymes-like"/>
    <property type="match status" value="1"/>
</dbReference>
<dbReference type="GO" id="GO:0004150">
    <property type="term" value="F:dihydroneopterin aldolase activity"/>
    <property type="evidence" value="ECO:0007669"/>
    <property type="project" value="UniProtKB-UniRule"/>
</dbReference>
<comment type="function">
    <text evidence="8">Catalyzes the conversion of 7,8-dihydroneopterin to 6-hydroxymethyl-7,8-dihydropterin.</text>
</comment>
<evidence type="ECO:0000259" key="9">
    <source>
        <dbReference type="SMART" id="SM00905"/>
    </source>
</evidence>
<evidence type="ECO:0000256" key="8">
    <source>
        <dbReference type="RuleBase" id="RU362079"/>
    </source>
</evidence>
<dbReference type="EC" id="4.1.2.25" evidence="8"/>
<evidence type="ECO:0000256" key="2">
    <source>
        <dbReference type="ARBA" id="ARBA00001353"/>
    </source>
</evidence>
<evidence type="ECO:0000256" key="4">
    <source>
        <dbReference type="ARBA" id="ARBA00005708"/>
    </source>
</evidence>
<organism evidence="10 11">
    <name type="scientific">Marisediminitalea aggregata</name>
    <dbReference type="NCBI Taxonomy" id="634436"/>
    <lineage>
        <taxon>Bacteria</taxon>
        <taxon>Pseudomonadati</taxon>
        <taxon>Pseudomonadota</taxon>
        <taxon>Gammaproteobacteria</taxon>
        <taxon>Alteromonadales</taxon>
        <taxon>Alteromonadaceae</taxon>
        <taxon>Marisediminitalea</taxon>
    </lineage>
</organism>
<proteinExistence type="inferred from homology"/>
<dbReference type="Pfam" id="PF02152">
    <property type="entry name" value="FolB"/>
    <property type="match status" value="1"/>
</dbReference>